<evidence type="ECO:0000313" key="2">
    <source>
        <dbReference type="Proteomes" id="UP000672027"/>
    </source>
</evidence>
<dbReference type="Proteomes" id="UP000672027">
    <property type="component" value="Chromosome"/>
</dbReference>
<name>A0ABX7WZN9_9GAMM</name>
<gene>
    <name evidence="1" type="primary">cas8c</name>
    <name evidence="1" type="ORF">J8380_12740</name>
</gene>
<dbReference type="Pfam" id="PF09709">
    <property type="entry name" value="Cas_Csd1"/>
    <property type="match status" value="1"/>
</dbReference>
<dbReference type="CDD" id="cd09757">
    <property type="entry name" value="Cas8c_I-C"/>
    <property type="match status" value="1"/>
</dbReference>
<keyword evidence="2" id="KW-1185">Reference proteome</keyword>
<proteinExistence type="predicted"/>
<dbReference type="RefSeq" id="WP_210225987.1">
    <property type="nucleotide sequence ID" value="NZ_CP072800.1"/>
</dbReference>
<accession>A0ABX7WZN9</accession>
<dbReference type="EMBL" id="CP072800">
    <property type="protein sequence ID" value="QTR49129.1"/>
    <property type="molecule type" value="Genomic_DNA"/>
</dbReference>
<dbReference type="NCBIfam" id="TIGR01863">
    <property type="entry name" value="cas_Csd1"/>
    <property type="match status" value="1"/>
</dbReference>
<sequence length="586" mass="65561">MILQALQEYYNRKLDEQDPDIAPFGFQQQPLPFIIEVGVEGNLVQLRNTYEGSGKNKTIKQFLVPQGMKKTSGIATNLLWDNAEYVLGIISKGKPERVKDQHQAFIDKIYALPHFLQEDAGIKAVLAFLDGLDLAALEKLDVWEELQTNPNMSFRLSGDKYLVCQRPALIRYLQQTGGDDPVQDGLCLLTGEEAEIERLHTSIRGVWGAQTAGANIVSFNLDAFNSFGKKQGANAPVSKQAAFAYTTGLNHLLRKGSPQRMQVGDASTVFWAEKASDFEIQFSSFFSDPPKDEPDKGTKAVKSLYDSIHHGLLNSDEGKQRFHILGLAPNAARIAIRFWEIATIAEMAQRIAQHFDDLTIVHGEKTLQHLPLFRLLLSIATQHKADNIPPNLAGDTIRSILTGLPYPQTLLSAAVRRNRAEQYVSYERAALLKACLNRNVKEGLQVSLDTKNIKPGYLLGQLFAVLEKIQEEANPGINATIRDRYYGAASANPVTVFATLLKLKNHHLSKLNDKKRTIYFETLLGRIMDGLDSQRPFPSTLKLEDQGLFAVGYYHQRQDFFKKREKTAEIETTQPELKLGAQGELL</sequence>
<evidence type="ECO:0000313" key="1">
    <source>
        <dbReference type="EMBL" id="QTR49129.1"/>
    </source>
</evidence>
<dbReference type="InterPro" id="IPR010144">
    <property type="entry name" value="CRISPR-assoc_prot_Csd1-typ"/>
</dbReference>
<protein>
    <submittedName>
        <fullName evidence="1">Type I-C CRISPR-associated protein Cas8c/Csd1</fullName>
    </submittedName>
</protein>
<organism evidence="1 2">
    <name type="scientific">Candidatus Thiothrix anitrata</name>
    <dbReference type="NCBI Taxonomy" id="2823902"/>
    <lineage>
        <taxon>Bacteria</taxon>
        <taxon>Pseudomonadati</taxon>
        <taxon>Pseudomonadota</taxon>
        <taxon>Gammaproteobacteria</taxon>
        <taxon>Thiotrichales</taxon>
        <taxon>Thiotrichaceae</taxon>
        <taxon>Thiothrix</taxon>
    </lineage>
</organism>
<reference evidence="1 2" key="1">
    <citation type="submission" date="2021-04" db="EMBL/GenBank/DDBJ databases">
        <title>Genomics, taxonomy and metabolism of representatives of sulfur bacteria of the genus Thiothrix: Thiothrix fructosivorans QT, Thiothrix unzii A1T and three new species, Thiothrix subterranea sp. nov., Thiothrix litoralis sp. nov. and 'Candidatus Thiothrix anitrata' sp. nov.</title>
        <authorList>
            <person name="Ravin N.V."/>
            <person name="Smolyakov D."/>
            <person name="Rudenko T.S."/>
            <person name="Mardanov A.V."/>
            <person name="Beletsky A.V."/>
            <person name="Markov N.D."/>
            <person name="Fomenkov A.I."/>
            <person name="Roberts R.J."/>
            <person name="Karnachuk O.V."/>
            <person name="Novikov A."/>
            <person name="Grabovich M.Y."/>
        </authorList>
    </citation>
    <scope>NUCLEOTIDE SEQUENCE [LARGE SCALE GENOMIC DNA]</scope>
    <source>
        <strain evidence="1 2">A52</strain>
    </source>
</reference>